<keyword evidence="4" id="KW-1185">Reference proteome</keyword>
<dbReference type="EMBL" id="JACMRX010000002">
    <property type="protein sequence ID" value="KAF7995564.1"/>
    <property type="molecule type" value="Genomic_DNA"/>
</dbReference>
<accession>A0A835CT19</accession>
<keyword evidence="2" id="KW-0732">Signal</keyword>
<evidence type="ECO:0000256" key="1">
    <source>
        <dbReference type="SAM" id="MobiDB-lite"/>
    </source>
</evidence>
<proteinExistence type="predicted"/>
<protein>
    <recommendedName>
        <fullName evidence="5">Odorant-binding protein</fullName>
    </recommendedName>
</protein>
<feature type="signal peptide" evidence="2">
    <location>
        <begin position="1"/>
        <end position="21"/>
    </location>
</feature>
<evidence type="ECO:0000313" key="4">
    <source>
        <dbReference type="Proteomes" id="UP000639338"/>
    </source>
</evidence>
<evidence type="ECO:0008006" key="5">
    <source>
        <dbReference type="Google" id="ProtNLM"/>
    </source>
</evidence>
<feature type="region of interest" description="Disordered" evidence="1">
    <location>
        <begin position="27"/>
        <end position="57"/>
    </location>
</feature>
<dbReference type="AlphaFoldDB" id="A0A835CT19"/>
<reference evidence="3 4" key="1">
    <citation type="submission" date="2020-08" db="EMBL/GenBank/DDBJ databases">
        <title>Aphidius gifuensis genome sequencing and assembly.</title>
        <authorList>
            <person name="Du Z."/>
        </authorList>
    </citation>
    <scope>NUCLEOTIDE SEQUENCE [LARGE SCALE GENOMIC DNA]</scope>
    <source>
        <strain evidence="3">YNYX2018</strain>
        <tissue evidence="3">Adults</tissue>
    </source>
</reference>
<dbReference type="Proteomes" id="UP000639338">
    <property type="component" value="Unassembled WGS sequence"/>
</dbReference>
<organism evidence="3 4">
    <name type="scientific">Aphidius gifuensis</name>
    <name type="common">Parasitoid wasp</name>
    <dbReference type="NCBI Taxonomy" id="684658"/>
    <lineage>
        <taxon>Eukaryota</taxon>
        <taxon>Metazoa</taxon>
        <taxon>Ecdysozoa</taxon>
        <taxon>Arthropoda</taxon>
        <taxon>Hexapoda</taxon>
        <taxon>Insecta</taxon>
        <taxon>Pterygota</taxon>
        <taxon>Neoptera</taxon>
        <taxon>Endopterygota</taxon>
        <taxon>Hymenoptera</taxon>
        <taxon>Apocrita</taxon>
        <taxon>Ichneumonoidea</taxon>
        <taxon>Braconidae</taxon>
        <taxon>Aphidiinae</taxon>
        <taxon>Aphidius</taxon>
    </lineage>
</organism>
<evidence type="ECO:0000256" key="2">
    <source>
        <dbReference type="SAM" id="SignalP"/>
    </source>
</evidence>
<comment type="caution">
    <text evidence="3">The sequence shown here is derived from an EMBL/GenBank/DDBJ whole genome shotgun (WGS) entry which is preliminary data.</text>
</comment>
<gene>
    <name evidence="3" type="ORF">HCN44_006671</name>
</gene>
<feature type="chain" id="PRO_5032433054" description="Odorant-binding protein" evidence="2">
    <location>
        <begin position="22"/>
        <end position="170"/>
    </location>
</feature>
<evidence type="ECO:0000313" key="3">
    <source>
        <dbReference type="EMBL" id="KAF7995564.1"/>
    </source>
</evidence>
<sequence length="170" mass="18205">MFKHVNSLFFFLVIILPIVLCQSDSSTTAAPDQTSPAETSTKTPIPTNQTPPKDVKTTVSRLTQSNQVIEDAKLSPVATGVKILLTPVVYLVRGLLFVVELLLKGVLILVKGLVDGLVKALGLAELLPFLDPTLESVTKLITYLLHSVSCLLASLAYGPALMECPPKPIA</sequence>
<name>A0A835CT19_APHGI</name>